<dbReference type="GO" id="GO:0008033">
    <property type="term" value="P:tRNA processing"/>
    <property type="evidence" value="ECO:0007669"/>
    <property type="project" value="UniProtKB-KW"/>
</dbReference>
<dbReference type="Proteomes" id="UP000177629">
    <property type="component" value="Unassembled WGS sequence"/>
</dbReference>
<dbReference type="Pfam" id="PF01300">
    <property type="entry name" value="Sua5_yciO_yrdC"/>
    <property type="match status" value="1"/>
</dbReference>
<dbReference type="EMBL" id="MHSS01000014">
    <property type="protein sequence ID" value="OHA47735.1"/>
    <property type="molecule type" value="Genomic_DNA"/>
</dbReference>
<comment type="similarity">
    <text evidence="2">Belongs to the SUA5 family.</text>
</comment>
<evidence type="ECO:0000256" key="9">
    <source>
        <dbReference type="ARBA" id="ARBA00022840"/>
    </source>
</evidence>
<dbReference type="STRING" id="1802362.A2806_01405"/>
<evidence type="ECO:0000256" key="5">
    <source>
        <dbReference type="ARBA" id="ARBA00022679"/>
    </source>
</evidence>
<dbReference type="InterPro" id="IPR006070">
    <property type="entry name" value="Sua5-like_dom"/>
</dbReference>
<evidence type="ECO:0000256" key="1">
    <source>
        <dbReference type="ARBA" id="ARBA00004496"/>
    </source>
</evidence>
<dbReference type="InterPro" id="IPR050156">
    <property type="entry name" value="TC-AMP_synthase_SUA5"/>
</dbReference>
<dbReference type="GO" id="GO:0003725">
    <property type="term" value="F:double-stranded RNA binding"/>
    <property type="evidence" value="ECO:0007669"/>
    <property type="project" value="InterPro"/>
</dbReference>
<dbReference type="NCBIfam" id="TIGR00057">
    <property type="entry name" value="L-threonylcarbamoyladenylate synthase"/>
    <property type="match status" value="1"/>
</dbReference>
<dbReference type="PANTHER" id="PTHR17490:SF16">
    <property type="entry name" value="THREONYLCARBAMOYL-AMP SYNTHASE"/>
    <property type="match status" value="1"/>
</dbReference>
<evidence type="ECO:0000256" key="11">
    <source>
        <dbReference type="ARBA" id="ARBA00048366"/>
    </source>
</evidence>
<evidence type="ECO:0000256" key="8">
    <source>
        <dbReference type="ARBA" id="ARBA00022741"/>
    </source>
</evidence>
<evidence type="ECO:0000256" key="10">
    <source>
        <dbReference type="ARBA" id="ARBA00029774"/>
    </source>
</evidence>
<comment type="catalytic activity">
    <reaction evidence="11">
        <text>L-threonine + hydrogencarbonate + ATP = L-threonylcarbamoyladenylate + diphosphate + H2O</text>
        <dbReference type="Rhea" id="RHEA:36407"/>
        <dbReference type="ChEBI" id="CHEBI:15377"/>
        <dbReference type="ChEBI" id="CHEBI:17544"/>
        <dbReference type="ChEBI" id="CHEBI:30616"/>
        <dbReference type="ChEBI" id="CHEBI:33019"/>
        <dbReference type="ChEBI" id="CHEBI:57926"/>
        <dbReference type="ChEBI" id="CHEBI:73682"/>
        <dbReference type="EC" id="2.7.7.87"/>
    </reaction>
</comment>
<evidence type="ECO:0000256" key="2">
    <source>
        <dbReference type="ARBA" id="ARBA00007663"/>
    </source>
</evidence>
<keyword evidence="7" id="KW-0548">Nucleotidyltransferase</keyword>
<proteinExistence type="inferred from homology"/>
<dbReference type="PANTHER" id="PTHR17490">
    <property type="entry name" value="SUA5"/>
    <property type="match status" value="1"/>
</dbReference>
<dbReference type="EC" id="2.7.7.87" evidence="3"/>
<evidence type="ECO:0000256" key="4">
    <source>
        <dbReference type="ARBA" id="ARBA00022490"/>
    </source>
</evidence>
<dbReference type="GO" id="GO:0005737">
    <property type="term" value="C:cytoplasm"/>
    <property type="evidence" value="ECO:0007669"/>
    <property type="project" value="UniProtKB-SubCell"/>
</dbReference>
<dbReference type="Gene3D" id="3.90.870.10">
    <property type="entry name" value="DHBP synthase"/>
    <property type="match status" value="1"/>
</dbReference>
<evidence type="ECO:0000256" key="3">
    <source>
        <dbReference type="ARBA" id="ARBA00012584"/>
    </source>
</evidence>
<gene>
    <name evidence="13" type="ORF">A2806_01405</name>
</gene>
<protein>
    <recommendedName>
        <fullName evidence="10">L-threonylcarbamoyladenylate synthase</fullName>
        <ecNumber evidence="3">2.7.7.87</ecNumber>
    </recommendedName>
    <alternativeName>
        <fullName evidence="10">L-threonylcarbamoyladenylate synthase</fullName>
    </alternativeName>
</protein>
<comment type="subcellular location">
    <subcellularLocation>
        <location evidence="1">Cytoplasm</location>
    </subcellularLocation>
</comment>
<keyword evidence="6" id="KW-0819">tRNA processing</keyword>
<dbReference type="GO" id="GO:0061710">
    <property type="term" value="F:L-threonylcarbamoyladenylate synthase"/>
    <property type="evidence" value="ECO:0007669"/>
    <property type="project" value="UniProtKB-EC"/>
</dbReference>
<evidence type="ECO:0000313" key="14">
    <source>
        <dbReference type="Proteomes" id="UP000177629"/>
    </source>
</evidence>
<dbReference type="InterPro" id="IPR017945">
    <property type="entry name" value="DHBP_synth_RibB-like_a/b_dom"/>
</dbReference>
<dbReference type="GO" id="GO:0006450">
    <property type="term" value="P:regulation of translational fidelity"/>
    <property type="evidence" value="ECO:0007669"/>
    <property type="project" value="TreeGrafter"/>
</dbReference>
<dbReference type="SUPFAM" id="SSF55821">
    <property type="entry name" value="YrdC/RibB"/>
    <property type="match status" value="1"/>
</dbReference>
<dbReference type="GO" id="GO:0005524">
    <property type="term" value="F:ATP binding"/>
    <property type="evidence" value="ECO:0007669"/>
    <property type="project" value="UniProtKB-KW"/>
</dbReference>
<dbReference type="GO" id="GO:0000049">
    <property type="term" value="F:tRNA binding"/>
    <property type="evidence" value="ECO:0007669"/>
    <property type="project" value="TreeGrafter"/>
</dbReference>
<keyword evidence="8" id="KW-0547">Nucleotide-binding</keyword>
<dbReference type="PROSITE" id="PS51163">
    <property type="entry name" value="YRDC"/>
    <property type="match status" value="1"/>
</dbReference>
<feature type="domain" description="YrdC-like" evidence="12">
    <location>
        <begin position="10"/>
        <end position="189"/>
    </location>
</feature>
<name>A0A1G2PHA7_9BACT</name>
<evidence type="ECO:0000256" key="7">
    <source>
        <dbReference type="ARBA" id="ARBA00022695"/>
    </source>
</evidence>
<evidence type="ECO:0000256" key="6">
    <source>
        <dbReference type="ARBA" id="ARBA00022694"/>
    </source>
</evidence>
<organism evidence="13 14">
    <name type="scientific">Candidatus Terrybacteria bacterium RIFCSPHIGHO2_01_FULL_48_17</name>
    <dbReference type="NCBI Taxonomy" id="1802362"/>
    <lineage>
        <taxon>Bacteria</taxon>
        <taxon>Candidatus Terryibacteriota</taxon>
    </lineage>
</organism>
<dbReference type="AlphaFoldDB" id="A0A1G2PHA7"/>
<keyword evidence="9" id="KW-0067">ATP-binding</keyword>
<keyword evidence="5" id="KW-0808">Transferase</keyword>
<accession>A0A1G2PHA7</accession>
<evidence type="ECO:0000313" key="13">
    <source>
        <dbReference type="EMBL" id="OHA47735.1"/>
    </source>
</evidence>
<evidence type="ECO:0000259" key="12">
    <source>
        <dbReference type="PROSITE" id="PS51163"/>
    </source>
</evidence>
<sequence length="189" mass="21109">MIPIVSLRSHNWLVRALSVLRHGGILIYPTDTVYGMGCDVTNKKALRRLLKIKRRPYGKPFPVLVSDFAMAERFAKFPNWVEPLPKILWPGPWTFLVEARRSLPRAVVWRNTIGVRAPDHHLLQKLIHKFDGPIVGTSANISGNTPASTARVAARIFCDADLIIDGGRLFGKPSTVIRVTSRGLAILRS</sequence>
<reference evidence="13 14" key="1">
    <citation type="journal article" date="2016" name="Nat. Commun.">
        <title>Thousands of microbial genomes shed light on interconnected biogeochemical processes in an aquifer system.</title>
        <authorList>
            <person name="Anantharaman K."/>
            <person name="Brown C.T."/>
            <person name="Hug L.A."/>
            <person name="Sharon I."/>
            <person name="Castelle C.J."/>
            <person name="Probst A.J."/>
            <person name="Thomas B.C."/>
            <person name="Singh A."/>
            <person name="Wilkins M.J."/>
            <person name="Karaoz U."/>
            <person name="Brodie E.L."/>
            <person name="Williams K.H."/>
            <person name="Hubbard S.S."/>
            <person name="Banfield J.F."/>
        </authorList>
    </citation>
    <scope>NUCLEOTIDE SEQUENCE [LARGE SCALE GENOMIC DNA]</scope>
</reference>
<comment type="caution">
    <text evidence="13">The sequence shown here is derived from an EMBL/GenBank/DDBJ whole genome shotgun (WGS) entry which is preliminary data.</text>
</comment>
<keyword evidence="4" id="KW-0963">Cytoplasm</keyword>